<keyword evidence="1" id="KW-0732">Signal</keyword>
<name>A0A023FEV7_AMBCJ</name>
<protein>
    <submittedName>
        <fullName evidence="2">Putative secreted protein</fullName>
    </submittedName>
</protein>
<evidence type="ECO:0000256" key="1">
    <source>
        <dbReference type="SAM" id="SignalP"/>
    </source>
</evidence>
<sequence>MNLIGITLVACILLALICPSFGCTTSCCESCTRPKCLGSPTNSQRPLFEGYFPGKKECVRVASDNRCPGKFYKTKERCDKCCTSYFKN</sequence>
<dbReference type="EMBL" id="GBBK01004897">
    <property type="protein sequence ID" value="JAC19585.1"/>
    <property type="molecule type" value="mRNA"/>
</dbReference>
<reference evidence="2" key="1">
    <citation type="submission" date="2014-03" db="EMBL/GenBank/DDBJ databases">
        <title>The sialotranscriptome of Amblyomma triste, Amblyomma parvum and Amblyomma cajennense ticks, uncovered by 454-based RNA-seq.</title>
        <authorList>
            <person name="Garcia G.R."/>
            <person name="Gardinassi L.G."/>
            <person name="Ribeiro J.M."/>
            <person name="Anatriello E."/>
            <person name="Ferreira B.R."/>
            <person name="Moreira H.N."/>
            <person name="Mafra C."/>
            <person name="Olegario M.M."/>
            <person name="Szabo P.J."/>
            <person name="Miranda-Santos I.K."/>
            <person name="Maruyama S.R."/>
        </authorList>
    </citation>
    <scope>NUCLEOTIDE SEQUENCE</scope>
    <source>
        <strain evidence="2">Uberlandia</strain>
        <tissue evidence="2">Salivary glands</tissue>
    </source>
</reference>
<dbReference type="AlphaFoldDB" id="A0A023FEV7"/>
<accession>A0A023FEV7</accession>
<organism evidence="2">
    <name type="scientific">Amblyomma cajennense</name>
    <name type="common">Cayenne tick</name>
    <name type="synonym">Acarus cajennensis</name>
    <dbReference type="NCBI Taxonomy" id="34607"/>
    <lineage>
        <taxon>Eukaryota</taxon>
        <taxon>Metazoa</taxon>
        <taxon>Ecdysozoa</taxon>
        <taxon>Arthropoda</taxon>
        <taxon>Chelicerata</taxon>
        <taxon>Arachnida</taxon>
        <taxon>Acari</taxon>
        <taxon>Parasitiformes</taxon>
        <taxon>Ixodida</taxon>
        <taxon>Ixodoidea</taxon>
        <taxon>Ixodidae</taxon>
        <taxon>Amblyomminae</taxon>
        <taxon>Amblyomma</taxon>
    </lineage>
</organism>
<feature type="chain" id="PRO_5001514927" evidence="1">
    <location>
        <begin position="23"/>
        <end position="88"/>
    </location>
</feature>
<feature type="signal peptide" evidence="1">
    <location>
        <begin position="1"/>
        <end position="22"/>
    </location>
</feature>
<evidence type="ECO:0000313" key="2">
    <source>
        <dbReference type="EMBL" id="JAC19585.1"/>
    </source>
</evidence>
<proteinExistence type="evidence at transcript level"/>